<keyword evidence="2" id="KW-1185">Reference proteome</keyword>
<dbReference type="Proteomes" id="UP001144978">
    <property type="component" value="Unassembled WGS sequence"/>
</dbReference>
<dbReference type="EMBL" id="JANSHE010000867">
    <property type="protein sequence ID" value="KAJ3006364.1"/>
    <property type="molecule type" value="Genomic_DNA"/>
</dbReference>
<gene>
    <name evidence="1" type="ORF">NUW54_g3966</name>
</gene>
<protein>
    <submittedName>
        <fullName evidence="1">Uncharacterized protein</fullName>
    </submittedName>
</protein>
<reference evidence="1" key="1">
    <citation type="submission" date="2022-08" db="EMBL/GenBank/DDBJ databases">
        <title>Genome Sequence of Pycnoporus sanguineus.</title>
        <authorList>
            <person name="Buettner E."/>
        </authorList>
    </citation>
    <scope>NUCLEOTIDE SEQUENCE</scope>
    <source>
        <strain evidence="1">CG-C14</strain>
    </source>
</reference>
<accession>A0ACC1Q2E1</accession>
<organism evidence="1 2">
    <name type="scientific">Trametes sanguinea</name>
    <dbReference type="NCBI Taxonomy" id="158606"/>
    <lineage>
        <taxon>Eukaryota</taxon>
        <taxon>Fungi</taxon>
        <taxon>Dikarya</taxon>
        <taxon>Basidiomycota</taxon>
        <taxon>Agaricomycotina</taxon>
        <taxon>Agaricomycetes</taxon>
        <taxon>Polyporales</taxon>
        <taxon>Polyporaceae</taxon>
        <taxon>Trametes</taxon>
    </lineage>
</organism>
<evidence type="ECO:0000313" key="1">
    <source>
        <dbReference type="EMBL" id="KAJ3006364.1"/>
    </source>
</evidence>
<evidence type="ECO:0000313" key="2">
    <source>
        <dbReference type="Proteomes" id="UP001144978"/>
    </source>
</evidence>
<sequence length="495" mass="53313">MGSTNNGTLRRGKAFVYSDLAPLFLSPHIPPYPASWPIVDQPTLPLGQPSTISSMVSLKARLLAAERDFVSALIEGGGSLVAFNDRWEQLLRDVDTALETNCLDHELSALAHATATRIAALADLSEEAYASCELVSAQLVGQLEVMVSDLTLHDNDSLSLDKESTPPLALTIPRVSATPSLRKRRRTSSPEDEDVNHSAKRYRTSSLSSASEETPESGPAKPTDPGTPTSPPLVLNRKRRFSDSEPVIDAPPQKRRFIGPRLHAVSDSFISPTRSTCTATAPRTTSLVDGLPEYPPIAQLVDTPTESSDHTDRESSSPNNDSTRLEICNALADLDDVSLTLPGLDSLDAFLETIFHTHDSIFHPPSISDRLTLSSPSHDMHQACLTGAKHLPSQSSPSSSDSDSGSSPASSMPSSPRSVPTTPSLDAEILKFDLGASQCFPIDDWSIGAEYQLNPFDAIPPVPETKWPYSPISSSWLDVSRLISPSLDGDFESLS</sequence>
<proteinExistence type="predicted"/>
<comment type="caution">
    <text evidence="1">The sequence shown here is derived from an EMBL/GenBank/DDBJ whole genome shotgun (WGS) entry which is preliminary data.</text>
</comment>
<name>A0ACC1Q2E1_9APHY</name>